<name>K5X0Z6_PHACS</name>
<organism evidence="4 5">
    <name type="scientific">Phanerochaete carnosa (strain HHB-10118-sp)</name>
    <name type="common">White-rot fungus</name>
    <name type="synonym">Peniophora carnosa</name>
    <dbReference type="NCBI Taxonomy" id="650164"/>
    <lineage>
        <taxon>Eukaryota</taxon>
        <taxon>Fungi</taxon>
        <taxon>Dikarya</taxon>
        <taxon>Basidiomycota</taxon>
        <taxon>Agaricomycotina</taxon>
        <taxon>Agaricomycetes</taxon>
        <taxon>Polyporales</taxon>
        <taxon>Phanerochaetaceae</taxon>
        <taxon>Phanerochaete</taxon>
    </lineage>
</organism>
<dbReference type="PANTHER" id="PTHR43329">
    <property type="entry name" value="EPOXIDE HYDROLASE"/>
    <property type="match status" value="1"/>
</dbReference>
<dbReference type="GeneID" id="18912646"/>
<keyword evidence="5" id="KW-1185">Reference proteome</keyword>
<dbReference type="RefSeq" id="XP_007394267.1">
    <property type="nucleotide sequence ID" value="XM_007394205.1"/>
</dbReference>
<dbReference type="InParanoid" id="K5X0Z6"/>
<evidence type="ECO:0000256" key="1">
    <source>
        <dbReference type="ARBA" id="ARBA00022801"/>
    </source>
</evidence>
<protein>
    <recommendedName>
        <fullName evidence="3">AB hydrolase-1 domain-containing protein</fullName>
    </recommendedName>
</protein>
<dbReference type="EMBL" id="JH930471">
    <property type="protein sequence ID" value="EKM56417.1"/>
    <property type="molecule type" value="Genomic_DNA"/>
</dbReference>
<dbReference type="HOGENOM" id="CLU_020336_7_0_1"/>
<dbReference type="Gene3D" id="3.40.50.1820">
    <property type="entry name" value="alpha/beta hydrolase"/>
    <property type="match status" value="1"/>
</dbReference>
<dbReference type="STRING" id="650164.K5X0Z6"/>
<reference evidence="4 5" key="1">
    <citation type="journal article" date="2012" name="BMC Genomics">
        <title>Comparative genomics of the white-rot fungi, Phanerochaete carnosa and P. chrysosporium, to elucidate the genetic basis of the distinct wood types they colonize.</title>
        <authorList>
            <person name="Suzuki H."/>
            <person name="MacDonald J."/>
            <person name="Syed K."/>
            <person name="Salamov A."/>
            <person name="Hori C."/>
            <person name="Aerts A."/>
            <person name="Henrissat B."/>
            <person name="Wiebenga A."/>
            <person name="vanKuyk P.A."/>
            <person name="Barry K."/>
            <person name="Lindquist E."/>
            <person name="LaButti K."/>
            <person name="Lapidus A."/>
            <person name="Lucas S."/>
            <person name="Coutinho P."/>
            <person name="Gong Y."/>
            <person name="Samejima M."/>
            <person name="Mahadevan R."/>
            <person name="Abou-Zaid M."/>
            <person name="de Vries R.P."/>
            <person name="Igarashi K."/>
            <person name="Yadav J.S."/>
            <person name="Grigoriev I.V."/>
            <person name="Master E.R."/>
        </authorList>
    </citation>
    <scope>NUCLEOTIDE SEQUENCE [LARGE SCALE GENOMIC DNA]</scope>
    <source>
        <strain evidence="4 5">HHB-10118-sp</strain>
    </source>
</reference>
<dbReference type="AlphaFoldDB" id="K5X0Z6"/>
<evidence type="ECO:0000256" key="2">
    <source>
        <dbReference type="ARBA" id="ARBA00038334"/>
    </source>
</evidence>
<keyword evidence="1" id="KW-0378">Hydrolase</keyword>
<dbReference type="GO" id="GO:0016787">
    <property type="term" value="F:hydrolase activity"/>
    <property type="evidence" value="ECO:0007669"/>
    <property type="project" value="UniProtKB-KW"/>
</dbReference>
<evidence type="ECO:0000259" key="3">
    <source>
        <dbReference type="Pfam" id="PF00561"/>
    </source>
</evidence>
<evidence type="ECO:0000313" key="4">
    <source>
        <dbReference type="EMBL" id="EKM56417.1"/>
    </source>
</evidence>
<accession>K5X0Z6</accession>
<dbReference type="InterPro" id="IPR029058">
    <property type="entry name" value="AB_hydrolase_fold"/>
</dbReference>
<sequence>MEVVKFVWQKNGRWTPARDGINIRPPQALTRTTAAIFVSASKPTVLFCHGFPSTSHDWRHIVPRLKDKGYGVLVLDMLGYGGTDKPTDPAAYVPSLISKDIADILDAEKLEKVIAIGHDWGCKAISRLTNYYPERVLAYVFLGFSPSCKCCPRWTSNEPDANEVIQAHIDSFVSVMFPHHPDIWKERLAPTGALKQSLFEDFAAPRPLYLSEEDAKHFVETFRRGGFAAPTCWFKIATSKLSAEDDLQIPSERKLPPVRAPIYYAAAKDDYVYPPKTGFASFTQEVFRGHSVTMKEYHADHWLILSHGEEIARDLEEWIEGTVAAKVGL</sequence>
<dbReference type="SUPFAM" id="SSF53474">
    <property type="entry name" value="alpha/beta-Hydrolases"/>
    <property type="match status" value="1"/>
</dbReference>
<dbReference type="PRINTS" id="PR00412">
    <property type="entry name" value="EPOXHYDRLASE"/>
</dbReference>
<gene>
    <name evidence="4" type="ORF">PHACADRAFT_207661</name>
</gene>
<comment type="similarity">
    <text evidence="2">Belongs to the AB hydrolase superfamily. Epoxide hydrolase family.</text>
</comment>
<dbReference type="OrthoDB" id="284184at2759"/>
<dbReference type="Pfam" id="PF00561">
    <property type="entry name" value="Abhydrolase_1"/>
    <property type="match status" value="1"/>
</dbReference>
<dbReference type="InterPro" id="IPR000639">
    <property type="entry name" value="Epox_hydrolase-like"/>
</dbReference>
<dbReference type="KEGG" id="pco:PHACADRAFT_207661"/>
<proteinExistence type="inferred from homology"/>
<dbReference type="Proteomes" id="UP000008370">
    <property type="component" value="Unassembled WGS sequence"/>
</dbReference>
<dbReference type="InterPro" id="IPR000073">
    <property type="entry name" value="AB_hydrolase_1"/>
</dbReference>
<feature type="domain" description="AB hydrolase-1" evidence="3">
    <location>
        <begin position="43"/>
        <end position="172"/>
    </location>
</feature>
<evidence type="ECO:0000313" key="5">
    <source>
        <dbReference type="Proteomes" id="UP000008370"/>
    </source>
</evidence>